<sequence length="258" mass="28809">MNLLILSDLHLEFSLLNIDTTGVDVIVLAGDIHLGTRGIPWIEAQSKGLPVIYVPGNHEFYKGEHSRVLRDLRVACAATPNVHLLDMDKITIGDVEFLGATLWTDFALYRGTEQSVLSAEGYAARGMSDFTGSIRFEARGVFRKLQPRDTIQMHIAARQWLNNELMAPAQRKRVVITHHAPSRQSVAPQYQDDPLTPAYASRMESVVQLANLWIHGHMHDSFDYTVGECRVVCNPRGYAPKGRGAENLEFDAGLVLNF</sequence>
<evidence type="ECO:0000259" key="1">
    <source>
        <dbReference type="Pfam" id="PF00149"/>
    </source>
</evidence>
<dbReference type="RefSeq" id="WP_102064270.1">
    <property type="nucleotide sequence ID" value="NZ_PKQE01000001.1"/>
</dbReference>
<dbReference type="OrthoDB" id="356681at2"/>
<name>A0A2N4TVC7_RALPI</name>
<dbReference type="SUPFAM" id="SSF56300">
    <property type="entry name" value="Metallo-dependent phosphatases"/>
    <property type="match status" value="1"/>
</dbReference>
<dbReference type="PANTHER" id="PTHR37844:SF2">
    <property type="entry name" value="SER_THR PROTEIN PHOSPHATASE SUPERFAMILY (AFU_ORTHOLOGUE AFUA_1G14840)"/>
    <property type="match status" value="1"/>
</dbReference>
<gene>
    <name evidence="2" type="ORF">C0Q88_02830</name>
</gene>
<proteinExistence type="predicted"/>
<dbReference type="GO" id="GO:0016787">
    <property type="term" value="F:hydrolase activity"/>
    <property type="evidence" value="ECO:0007669"/>
    <property type="project" value="InterPro"/>
</dbReference>
<protein>
    <submittedName>
        <fullName evidence="2">Metallophosphoesterase</fullName>
    </submittedName>
</protein>
<evidence type="ECO:0000313" key="2">
    <source>
        <dbReference type="EMBL" id="PLC43662.1"/>
    </source>
</evidence>
<comment type="caution">
    <text evidence="2">The sequence shown here is derived from an EMBL/GenBank/DDBJ whole genome shotgun (WGS) entry which is preliminary data.</text>
</comment>
<feature type="domain" description="Calcineurin-like phosphoesterase" evidence="1">
    <location>
        <begin position="1"/>
        <end position="220"/>
    </location>
</feature>
<dbReference type="Gene3D" id="3.60.21.10">
    <property type="match status" value="1"/>
</dbReference>
<dbReference type="Proteomes" id="UP000234456">
    <property type="component" value="Unassembled WGS sequence"/>
</dbReference>
<dbReference type="AlphaFoldDB" id="A0A2N4TVC7"/>
<dbReference type="PANTHER" id="PTHR37844">
    <property type="entry name" value="SER/THR PROTEIN PHOSPHATASE SUPERFAMILY (AFU_ORTHOLOGUE AFUA_1G14840)"/>
    <property type="match status" value="1"/>
</dbReference>
<dbReference type="InterPro" id="IPR029052">
    <property type="entry name" value="Metallo-depent_PP-like"/>
</dbReference>
<evidence type="ECO:0000313" key="3">
    <source>
        <dbReference type="Proteomes" id="UP000234456"/>
    </source>
</evidence>
<accession>A0A2N4TVC7</accession>
<dbReference type="EMBL" id="PKQE01000001">
    <property type="protein sequence ID" value="PLC43662.1"/>
    <property type="molecule type" value="Genomic_DNA"/>
</dbReference>
<organism evidence="2 3">
    <name type="scientific">Ralstonia pickettii</name>
    <name type="common">Burkholderia pickettii</name>
    <dbReference type="NCBI Taxonomy" id="329"/>
    <lineage>
        <taxon>Bacteria</taxon>
        <taxon>Pseudomonadati</taxon>
        <taxon>Pseudomonadota</taxon>
        <taxon>Betaproteobacteria</taxon>
        <taxon>Burkholderiales</taxon>
        <taxon>Burkholderiaceae</taxon>
        <taxon>Ralstonia</taxon>
    </lineage>
</organism>
<dbReference type="InterPro" id="IPR004843">
    <property type="entry name" value="Calcineurin-like_PHP"/>
</dbReference>
<dbReference type="Pfam" id="PF00149">
    <property type="entry name" value="Metallophos"/>
    <property type="match status" value="1"/>
</dbReference>
<reference evidence="2 3" key="1">
    <citation type="submission" date="2017-12" db="EMBL/GenBank/DDBJ databases">
        <title>Draft genome sequence of Ralstonia pickettii 52.</title>
        <authorList>
            <person name="Zheng B."/>
        </authorList>
    </citation>
    <scope>NUCLEOTIDE SEQUENCE [LARGE SCALE GENOMIC DNA]</scope>
    <source>
        <strain evidence="2 3">52</strain>
    </source>
</reference>